<accession>A0A8B8I3W1</accession>
<dbReference type="PRINTS" id="PR00363">
    <property type="entry name" value="CYTOCHROMEB5"/>
</dbReference>
<evidence type="ECO:0000313" key="8">
    <source>
        <dbReference type="RefSeq" id="XP_026491773.2"/>
    </source>
</evidence>
<keyword evidence="2 5" id="KW-0479">Metal-binding</keyword>
<dbReference type="PANTHER" id="PTHR19359">
    <property type="entry name" value="CYTOCHROME B5"/>
    <property type="match status" value="1"/>
</dbReference>
<dbReference type="GO" id="GO:0046872">
    <property type="term" value="F:metal ion binding"/>
    <property type="evidence" value="ECO:0007669"/>
    <property type="project" value="UniProtKB-UniRule"/>
</dbReference>
<dbReference type="OrthoDB" id="260519at2759"/>
<evidence type="ECO:0000256" key="5">
    <source>
        <dbReference type="RuleBase" id="RU362121"/>
    </source>
</evidence>
<dbReference type="InterPro" id="IPR036400">
    <property type="entry name" value="Cyt_B5-like_heme/steroid_sf"/>
</dbReference>
<protein>
    <submittedName>
        <fullName evidence="8">Cytochrome b5-like</fullName>
    </submittedName>
</protein>
<evidence type="ECO:0000259" key="6">
    <source>
        <dbReference type="PROSITE" id="PS50255"/>
    </source>
</evidence>
<dbReference type="Proteomes" id="UP001652626">
    <property type="component" value="Chromosome 3"/>
</dbReference>
<reference evidence="8" key="2">
    <citation type="submission" date="2025-08" db="UniProtKB">
        <authorList>
            <consortium name="RefSeq"/>
        </authorList>
    </citation>
    <scope>IDENTIFICATION</scope>
    <source>
        <tissue evidence="8">Whole body</tissue>
    </source>
</reference>
<proteinExistence type="inferred from homology"/>
<dbReference type="AlphaFoldDB" id="A0A8B8I3W1"/>
<reference evidence="7" key="1">
    <citation type="submission" date="2025-05" db="UniProtKB">
        <authorList>
            <consortium name="RefSeq"/>
        </authorList>
    </citation>
    <scope>NUCLEOTIDE SEQUENCE [LARGE SCALE GENOMIC DNA]</scope>
</reference>
<keyword evidence="7" id="KW-1185">Reference proteome</keyword>
<feature type="domain" description="Cytochrome b5 heme-binding" evidence="6">
    <location>
        <begin position="4"/>
        <end position="80"/>
    </location>
</feature>
<dbReference type="PROSITE" id="PS00191">
    <property type="entry name" value="CYTOCHROME_B5_1"/>
    <property type="match status" value="1"/>
</dbReference>
<keyword evidence="3 5" id="KW-0408">Iron</keyword>
<comment type="similarity">
    <text evidence="4 5">Belongs to the cytochrome b5 family.</text>
</comment>
<dbReference type="Gene3D" id="3.10.120.10">
    <property type="entry name" value="Cytochrome b5-like heme/steroid binding domain"/>
    <property type="match status" value="1"/>
</dbReference>
<name>A0A8B8I3W1_VANTA</name>
<dbReference type="PANTHER" id="PTHR19359:SF14">
    <property type="entry name" value="CYTOCHROME B5 A"/>
    <property type="match status" value="1"/>
</dbReference>
<organism evidence="7 8">
    <name type="scientific">Vanessa tameamea</name>
    <name type="common">Kamehameha butterfly</name>
    <dbReference type="NCBI Taxonomy" id="334116"/>
    <lineage>
        <taxon>Eukaryota</taxon>
        <taxon>Metazoa</taxon>
        <taxon>Ecdysozoa</taxon>
        <taxon>Arthropoda</taxon>
        <taxon>Hexapoda</taxon>
        <taxon>Insecta</taxon>
        <taxon>Pterygota</taxon>
        <taxon>Neoptera</taxon>
        <taxon>Endopterygota</taxon>
        <taxon>Lepidoptera</taxon>
        <taxon>Glossata</taxon>
        <taxon>Ditrysia</taxon>
        <taxon>Papilionoidea</taxon>
        <taxon>Nymphalidae</taxon>
        <taxon>Nymphalinae</taxon>
        <taxon>Vanessa</taxon>
    </lineage>
</organism>
<dbReference type="Pfam" id="PF00173">
    <property type="entry name" value="Cyt-b5"/>
    <property type="match status" value="1"/>
</dbReference>
<dbReference type="RefSeq" id="XP_026491773.2">
    <property type="nucleotide sequence ID" value="XM_026635988.2"/>
</dbReference>
<dbReference type="InterPro" id="IPR050668">
    <property type="entry name" value="Cytochrome_b5"/>
</dbReference>
<dbReference type="OMA" id="HAVTNDC"/>
<sequence>MSDLKRFTRKEILSRNTKQDAVFVIDNEVYDVTPFLDDHPGGHEVLLNVAGKDASEDFDDVGHSSDAKDMMKKYKIGELVDEDKVELKRRQYNWEDHSKEDSNVSFLSSWKFPVVLDKDATCGGRALLCYRAPGIGRHTGAGSLRAPMPRAIHLWRCHTGSKRALGAVCALYLAL</sequence>
<evidence type="ECO:0000256" key="2">
    <source>
        <dbReference type="ARBA" id="ARBA00022723"/>
    </source>
</evidence>
<dbReference type="PROSITE" id="PS50255">
    <property type="entry name" value="CYTOCHROME_B5_2"/>
    <property type="match status" value="1"/>
</dbReference>
<dbReference type="GeneID" id="113397573"/>
<dbReference type="GO" id="GO:0016020">
    <property type="term" value="C:membrane"/>
    <property type="evidence" value="ECO:0007669"/>
    <property type="project" value="UniProtKB-SubCell"/>
</dbReference>
<dbReference type="InterPro" id="IPR001199">
    <property type="entry name" value="Cyt_B5-like_heme/steroid-bd"/>
</dbReference>
<evidence type="ECO:0000256" key="3">
    <source>
        <dbReference type="ARBA" id="ARBA00023004"/>
    </source>
</evidence>
<dbReference type="SUPFAM" id="SSF55856">
    <property type="entry name" value="Cytochrome b5-like heme/steroid binding domain"/>
    <property type="match status" value="1"/>
</dbReference>
<evidence type="ECO:0000256" key="4">
    <source>
        <dbReference type="ARBA" id="ARBA00038168"/>
    </source>
</evidence>
<keyword evidence="1 5" id="KW-0349">Heme</keyword>
<dbReference type="InterPro" id="IPR018506">
    <property type="entry name" value="Cyt_B5_heme-BS"/>
</dbReference>
<gene>
    <name evidence="8" type="primary">LOC113397573</name>
</gene>
<dbReference type="GO" id="GO:0020037">
    <property type="term" value="F:heme binding"/>
    <property type="evidence" value="ECO:0007669"/>
    <property type="project" value="UniProtKB-UniRule"/>
</dbReference>
<evidence type="ECO:0000256" key="1">
    <source>
        <dbReference type="ARBA" id="ARBA00022617"/>
    </source>
</evidence>
<evidence type="ECO:0000313" key="7">
    <source>
        <dbReference type="Proteomes" id="UP001652626"/>
    </source>
</evidence>
<dbReference type="SMART" id="SM01117">
    <property type="entry name" value="Cyt-b5"/>
    <property type="match status" value="1"/>
</dbReference>